<evidence type="ECO:0000313" key="1">
    <source>
        <dbReference type="EMBL" id="KAJ5179376.1"/>
    </source>
</evidence>
<comment type="caution">
    <text evidence="1">The sequence shown here is derived from an EMBL/GenBank/DDBJ whole genome shotgun (WGS) entry which is preliminary data.</text>
</comment>
<accession>A0A9W9ILP1</accession>
<dbReference type="AlphaFoldDB" id="A0A9W9ILP1"/>
<name>A0A9W9ILP1_9EURO</name>
<gene>
    <name evidence="1" type="ORF">N7492_002586</name>
</gene>
<dbReference type="EMBL" id="JAPQKO010000002">
    <property type="protein sequence ID" value="KAJ5179376.1"/>
    <property type="molecule type" value="Genomic_DNA"/>
</dbReference>
<reference evidence="1" key="1">
    <citation type="submission" date="2022-11" db="EMBL/GenBank/DDBJ databases">
        <authorList>
            <person name="Petersen C."/>
        </authorList>
    </citation>
    <scope>NUCLEOTIDE SEQUENCE</scope>
    <source>
        <strain evidence="1">IBT 21917</strain>
    </source>
</reference>
<proteinExistence type="predicted"/>
<keyword evidence="2" id="KW-1185">Reference proteome</keyword>
<dbReference type="Proteomes" id="UP001146351">
    <property type="component" value="Unassembled WGS sequence"/>
</dbReference>
<protein>
    <submittedName>
        <fullName evidence="1">Uncharacterized protein</fullName>
    </submittedName>
</protein>
<evidence type="ECO:0000313" key="2">
    <source>
        <dbReference type="Proteomes" id="UP001146351"/>
    </source>
</evidence>
<dbReference type="OrthoDB" id="3911445at2759"/>
<organism evidence="1 2">
    <name type="scientific">Penicillium capsulatum</name>
    <dbReference type="NCBI Taxonomy" id="69766"/>
    <lineage>
        <taxon>Eukaryota</taxon>
        <taxon>Fungi</taxon>
        <taxon>Dikarya</taxon>
        <taxon>Ascomycota</taxon>
        <taxon>Pezizomycotina</taxon>
        <taxon>Eurotiomycetes</taxon>
        <taxon>Eurotiomycetidae</taxon>
        <taxon>Eurotiales</taxon>
        <taxon>Aspergillaceae</taxon>
        <taxon>Penicillium</taxon>
    </lineage>
</organism>
<sequence>MSPIPRQAVKLTQRIRNSTLRNLTLSLIEDASQKPDLAQFTVAILKQAQYERDWTCHISEILLLQKPIAHESYRPQAAHHSTVCN</sequence>
<reference evidence="1" key="2">
    <citation type="journal article" date="2023" name="IMA Fungus">
        <title>Comparative genomic study of the Penicillium genus elucidates a diverse pangenome and 15 lateral gene transfer events.</title>
        <authorList>
            <person name="Petersen C."/>
            <person name="Sorensen T."/>
            <person name="Nielsen M.R."/>
            <person name="Sondergaard T.E."/>
            <person name="Sorensen J.L."/>
            <person name="Fitzpatrick D.A."/>
            <person name="Frisvad J.C."/>
            <person name="Nielsen K.L."/>
        </authorList>
    </citation>
    <scope>NUCLEOTIDE SEQUENCE</scope>
    <source>
        <strain evidence="1">IBT 21917</strain>
    </source>
</reference>